<dbReference type="AlphaFoldDB" id="A0AAD6X748"/>
<evidence type="ECO:0000313" key="2">
    <source>
        <dbReference type="Proteomes" id="UP001218188"/>
    </source>
</evidence>
<evidence type="ECO:0000313" key="1">
    <source>
        <dbReference type="EMBL" id="KAJ7037940.1"/>
    </source>
</evidence>
<comment type="caution">
    <text evidence="1">The sequence shown here is derived from an EMBL/GenBank/DDBJ whole genome shotgun (WGS) entry which is preliminary data.</text>
</comment>
<dbReference type="EMBL" id="JARJCM010000034">
    <property type="protein sequence ID" value="KAJ7037940.1"/>
    <property type="molecule type" value="Genomic_DNA"/>
</dbReference>
<proteinExistence type="predicted"/>
<organism evidence="1 2">
    <name type="scientific">Mycena alexandri</name>
    <dbReference type="NCBI Taxonomy" id="1745969"/>
    <lineage>
        <taxon>Eukaryota</taxon>
        <taxon>Fungi</taxon>
        <taxon>Dikarya</taxon>
        <taxon>Basidiomycota</taxon>
        <taxon>Agaricomycotina</taxon>
        <taxon>Agaricomycetes</taxon>
        <taxon>Agaricomycetidae</taxon>
        <taxon>Agaricales</taxon>
        <taxon>Marasmiineae</taxon>
        <taxon>Mycenaceae</taxon>
        <taxon>Mycena</taxon>
    </lineage>
</organism>
<reference evidence="1" key="1">
    <citation type="submission" date="2023-03" db="EMBL/GenBank/DDBJ databases">
        <title>Massive genome expansion in bonnet fungi (Mycena s.s.) driven by repeated elements and novel gene families across ecological guilds.</title>
        <authorList>
            <consortium name="Lawrence Berkeley National Laboratory"/>
            <person name="Harder C.B."/>
            <person name="Miyauchi S."/>
            <person name="Viragh M."/>
            <person name="Kuo A."/>
            <person name="Thoen E."/>
            <person name="Andreopoulos B."/>
            <person name="Lu D."/>
            <person name="Skrede I."/>
            <person name="Drula E."/>
            <person name="Henrissat B."/>
            <person name="Morin E."/>
            <person name="Kohler A."/>
            <person name="Barry K."/>
            <person name="LaButti K."/>
            <person name="Morin E."/>
            <person name="Salamov A."/>
            <person name="Lipzen A."/>
            <person name="Mereny Z."/>
            <person name="Hegedus B."/>
            <person name="Baldrian P."/>
            <person name="Stursova M."/>
            <person name="Weitz H."/>
            <person name="Taylor A."/>
            <person name="Grigoriev I.V."/>
            <person name="Nagy L.G."/>
            <person name="Martin F."/>
            <person name="Kauserud H."/>
        </authorList>
    </citation>
    <scope>NUCLEOTIDE SEQUENCE</scope>
    <source>
        <strain evidence="1">CBHHK200</strain>
    </source>
</reference>
<dbReference type="Proteomes" id="UP001218188">
    <property type="component" value="Unassembled WGS sequence"/>
</dbReference>
<sequence length="117" mass="13505">MQVYPDWAAMTLYGVASWSHPRPLLGFFLAVRESGRNLILCGGMFSSSHFSSPFDGHEIRWRTWLSYGVFTTDCFELYRLWLQKREVKSRKIKNRDFSGVNVAALETSLSRKGLHEA</sequence>
<name>A0AAD6X748_9AGAR</name>
<gene>
    <name evidence="1" type="ORF">C8F04DRAFT_385743</name>
</gene>
<protein>
    <submittedName>
        <fullName evidence="1">Uncharacterized protein</fullName>
    </submittedName>
</protein>
<accession>A0AAD6X748</accession>
<keyword evidence="2" id="KW-1185">Reference proteome</keyword>